<keyword evidence="1" id="KW-0175">Coiled coil</keyword>
<protein>
    <submittedName>
        <fullName evidence="3">Uncharacterized protein</fullName>
    </submittedName>
</protein>
<organism evidence="3 4">
    <name type="scientific">Corallococcus aberystwythensis</name>
    <dbReference type="NCBI Taxonomy" id="2316722"/>
    <lineage>
        <taxon>Bacteria</taxon>
        <taxon>Pseudomonadati</taxon>
        <taxon>Myxococcota</taxon>
        <taxon>Myxococcia</taxon>
        <taxon>Myxococcales</taxon>
        <taxon>Cystobacterineae</taxon>
        <taxon>Myxococcaceae</taxon>
        <taxon>Corallococcus</taxon>
    </lineage>
</organism>
<gene>
    <name evidence="3" type="ORF">D7W81_40130</name>
</gene>
<feature type="coiled-coil region" evidence="1">
    <location>
        <begin position="15"/>
        <end position="49"/>
    </location>
</feature>
<evidence type="ECO:0000313" key="4">
    <source>
        <dbReference type="Proteomes" id="UP000267003"/>
    </source>
</evidence>
<comment type="caution">
    <text evidence="3">The sequence shown here is derived from an EMBL/GenBank/DDBJ whole genome shotgun (WGS) entry which is preliminary data.</text>
</comment>
<keyword evidence="2" id="KW-0812">Transmembrane</keyword>
<evidence type="ECO:0000256" key="1">
    <source>
        <dbReference type="SAM" id="Coils"/>
    </source>
</evidence>
<dbReference type="Proteomes" id="UP000267003">
    <property type="component" value="Unassembled WGS sequence"/>
</dbReference>
<proteinExistence type="predicted"/>
<dbReference type="RefSeq" id="WP_120560599.1">
    <property type="nucleotide sequence ID" value="NZ_RAWK01000456.1"/>
</dbReference>
<feature type="transmembrane region" description="Helical" evidence="2">
    <location>
        <begin position="61"/>
        <end position="83"/>
    </location>
</feature>
<reference evidence="4" key="1">
    <citation type="submission" date="2018-09" db="EMBL/GenBank/DDBJ databases">
        <authorList>
            <person name="Livingstone P.G."/>
            <person name="Whitworth D.E."/>
        </authorList>
    </citation>
    <scope>NUCLEOTIDE SEQUENCE [LARGE SCALE GENOMIC DNA]</scope>
    <source>
        <strain evidence="4">AB050A</strain>
    </source>
</reference>
<keyword evidence="2" id="KW-1133">Transmembrane helix</keyword>
<keyword evidence="2" id="KW-0472">Membrane</keyword>
<dbReference type="AlphaFoldDB" id="A0A3A8P6K7"/>
<keyword evidence="4" id="KW-1185">Reference proteome</keyword>
<dbReference type="EMBL" id="RAWK01000456">
    <property type="protein sequence ID" value="RKH52018.1"/>
    <property type="molecule type" value="Genomic_DNA"/>
</dbReference>
<evidence type="ECO:0000256" key="2">
    <source>
        <dbReference type="SAM" id="Phobius"/>
    </source>
</evidence>
<dbReference type="OrthoDB" id="9907206at2"/>
<accession>A0A3A8P6K7</accession>
<sequence length="89" mass="9769">MERMESPRTESDAELARVRAELDARHGDIARLEQQLEAVAADTERWRTQAIKGPSASVRSWLIVLLVGLLLGGGLNLLFIVLAGGRLHP</sequence>
<evidence type="ECO:0000313" key="3">
    <source>
        <dbReference type="EMBL" id="RKH52018.1"/>
    </source>
</evidence>
<name>A0A3A8P6K7_9BACT</name>